<sequence>MIAGYGMHGFSSEVFKQFEEMLDAGESPVVVLILAACSHGYGTRVFKMMEERFGVKLGLEHFTCMVDMLGRAGHVEEAEALILRIEVEPDDALWVHATTSISREVTVTAGITCRRSLLNDKADLRVTLRLLAAAFEFARCA</sequence>
<dbReference type="InterPro" id="IPR002885">
    <property type="entry name" value="PPR_rpt"/>
</dbReference>
<evidence type="ECO:0000313" key="3">
    <source>
        <dbReference type="Proteomes" id="UP000631114"/>
    </source>
</evidence>
<gene>
    <name evidence="2" type="ORF">IFM89_019667</name>
</gene>
<dbReference type="InterPro" id="IPR046960">
    <property type="entry name" value="PPR_At4g14850-like_plant"/>
</dbReference>
<proteinExistence type="predicted"/>
<dbReference type="Pfam" id="PF01535">
    <property type="entry name" value="PPR"/>
    <property type="match status" value="2"/>
</dbReference>
<comment type="caution">
    <text evidence="2">The sequence shown here is derived from an EMBL/GenBank/DDBJ whole genome shotgun (WGS) entry which is preliminary data.</text>
</comment>
<dbReference type="PANTHER" id="PTHR47926">
    <property type="entry name" value="PENTATRICOPEPTIDE REPEAT-CONTAINING PROTEIN"/>
    <property type="match status" value="1"/>
</dbReference>
<dbReference type="Gene3D" id="1.25.40.10">
    <property type="entry name" value="Tetratricopeptide repeat domain"/>
    <property type="match status" value="1"/>
</dbReference>
<organism evidence="2 3">
    <name type="scientific">Coptis chinensis</name>
    <dbReference type="NCBI Taxonomy" id="261450"/>
    <lineage>
        <taxon>Eukaryota</taxon>
        <taxon>Viridiplantae</taxon>
        <taxon>Streptophyta</taxon>
        <taxon>Embryophyta</taxon>
        <taxon>Tracheophyta</taxon>
        <taxon>Spermatophyta</taxon>
        <taxon>Magnoliopsida</taxon>
        <taxon>Ranunculales</taxon>
        <taxon>Ranunculaceae</taxon>
        <taxon>Coptidoideae</taxon>
        <taxon>Coptis</taxon>
    </lineage>
</organism>
<dbReference type="OrthoDB" id="1731741at2759"/>
<evidence type="ECO:0008006" key="4">
    <source>
        <dbReference type="Google" id="ProtNLM"/>
    </source>
</evidence>
<dbReference type="GO" id="GO:0003723">
    <property type="term" value="F:RNA binding"/>
    <property type="evidence" value="ECO:0007669"/>
    <property type="project" value="InterPro"/>
</dbReference>
<dbReference type="GO" id="GO:0009451">
    <property type="term" value="P:RNA modification"/>
    <property type="evidence" value="ECO:0007669"/>
    <property type="project" value="InterPro"/>
</dbReference>
<evidence type="ECO:0000313" key="2">
    <source>
        <dbReference type="EMBL" id="KAF9610027.1"/>
    </source>
</evidence>
<protein>
    <recommendedName>
        <fullName evidence="4">Pentatricopeptide repeat-containing protein</fullName>
    </recommendedName>
</protein>
<dbReference type="InterPro" id="IPR011990">
    <property type="entry name" value="TPR-like_helical_dom_sf"/>
</dbReference>
<keyword evidence="1" id="KW-0677">Repeat</keyword>
<name>A0A835LYT4_9MAGN</name>
<dbReference type="AlphaFoldDB" id="A0A835LYT4"/>
<accession>A0A835LYT4</accession>
<reference evidence="2 3" key="1">
    <citation type="submission" date="2020-10" db="EMBL/GenBank/DDBJ databases">
        <title>The Coptis chinensis genome and diversification of protoberbering-type alkaloids.</title>
        <authorList>
            <person name="Wang B."/>
            <person name="Shu S."/>
            <person name="Song C."/>
            <person name="Liu Y."/>
        </authorList>
    </citation>
    <scope>NUCLEOTIDE SEQUENCE [LARGE SCALE GENOMIC DNA]</scope>
    <source>
        <strain evidence="2">HL-2020</strain>
        <tissue evidence="2">Leaf</tissue>
    </source>
</reference>
<dbReference type="EMBL" id="JADFTS010000004">
    <property type="protein sequence ID" value="KAF9610027.1"/>
    <property type="molecule type" value="Genomic_DNA"/>
</dbReference>
<dbReference type="Proteomes" id="UP000631114">
    <property type="component" value="Unassembled WGS sequence"/>
</dbReference>
<keyword evidence="3" id="KW-1185">Reference proteome</keyword>
<evidence type="ECO:0000256" key="1">
    <source>
        <dbReference type="ARBA" id="ARBA00022737"/>
    </source>
</evidence>